<evidence type="ECO:0000313" key="9">
    <source>
        <dbReference type="Proteomes" id="UP000643405"/>
    </source>
</evidence>
<protein>
    <submittedName>
        <fullName evidence="8">Aminopeptidase P family protein</fullName>
    </submittedName>
</protein>
<dbReference type="InterPro" id="IPR000587">
    <property type="entry name" value="Creatinase_N"/>
</dbReference>
<feature type="domain" description="Peptidase M24" evidence="6">
    <location>
        <begin position="149"/>
        <end position="345"/>
    </location>
</feature>
<evidence type="ECO:0000256" key="4">
    <source>
        <dbReference type="ARBA" id="ARBA00023049"/>
    </source>
</evidence>
<reference evidence="8" key="1">
    <citation type="submission" date="2020-09" db="EMBL/GenBank/DDBJ databases">
        <title>Genome seq and assembly of Tianweitania sp.</title>
        <authorList>
            <person name="Chhetri G."/>
        </authorList>
    </citation>
    <scope>NUCLEOTIDE SEQUENCE</scope>
    <source>
        <strain evidence="8">Rool2</strain>
    </source>
</reference>
<dbReference type="GO" id="GO:0004177">
    <property type="term" value="F:aminopeptidase activity"/>
    <property type="evidence" value="ECO:0007669"/>
    <property type="project" value="UniProtKB-KW"/>
</dbReference>
<dbReference type="Pfam" id="PF00557">
    <property type="entry name" value="Peptidase_M24"/>
    <property type="match status" value="1"/>
</dbReference>
<comment type="caution">
    <text evidence="8">The sequence shown here is derived from an EMBL/GenBank/DDBJ whole genome shotgun (WGS) entry which is preliminary data.</text>
</comment>
<keyword evidence="9" id="KW-1185">Reference proteome</keyword>
<sequence length="364" mass="39366">MLSITEQRMTRLRERMVATETDLVVLGPSSHMKWLADLSPHGDERPVLLIVSQGHAGFLMPALNVDSSRQHTDLPFYPWTDSEGPDDALAALFQASGISEKPSLAIDETMRADFALLVLDALPNARRKFTDDTVGYLRAQKDDSEYQSLRANALINDGAMRAAFAALKPGVTELDIAAVVRAYYAANGATAEFTSVCFGENGAFPHHHTGDRVLGNNEAVLIDIGGRSNGYPSDMTRVAVVGTPPEGFDEVHAVLERAVEAAIAAARPGVAANEVDKAARDVIAEAGYGDFFLHRTGHGLGIDIHEPPYVTATSETILEEGNVFSIEPGIYLAGRFGLRLEEIVILRGNRAEVLSELPRDAYRA</sequence>
<dbReference type="InterPro" id="IPR001131">
    <property type="entry name" value="Peptidase_M24B_aminopep-P_CS"/>
</dbReference>
<dbReference type="PROSITE" id="PS00491">
    <property type="entry name" value="PROLINE_PEPTIDASE"/>
    <property type="match status" value="1"/>
</dbReference>
<evidence type="ECO:0000259" key="6">
    <source>
        <dbReference type="Pfam" id="PF00557"/>
    </source>
</evidence>
<evidence type="ECO:0000313" key="8">
    <source>
        <dbReference type="EMBL" id="MBD0413647.1"/>
    </source>
</evidence>
<keyword evidence="1" id="KW-0645">Protease</keyword>
<dbReference type="SUPFAM" id="SSF53092">
    <property type="entry name" value="Creatinase/prolidase N-terminal domain"/>
    <property type="match status" value="1"/>
</dbReference>
<dbReference type="Pfam" id="PF01321">
    <property type="entry name" value="Creatinase_N"/>
    <property type="match status" value="1"/>
</dbReference>
<gene>
    <name evidence="8" type="ORF">ICI42_03170</name>
</gene>
<comment type="similarity">
    <text evidence="5">Belongs to the peptidase M24B family.</text>
</comment>
<dbReference type="PANTHER" id="PTHR46112">
    <property type="entry name" value="AMINOPEPTIDASE"/>
    <property type="match status" value="1"/>
</dbReference>
<feature type="domain" description="Creatinase N-terminal" evidence="7">
    <location>
        <begin position="8"/>
        <end position="129"/>
    </location>
</feature>
<dbReference type="InterPro" id="IPR036005">
    <property type="entry name" value="Creatinase/aminopeptidase-like"/>
</dbReference>
<dbReference type="Gene3D" id="3.90.230.10">
    <property type="entry name" value="Creatinase/methionine aminopeptidase superfamily"/>
    <property type="match status" value="1"/>
</dbReference>
<evidence type="ECO:0000256" key="1">
    <source>
        <dbReference type="ARBA" id="ARBA00022670"/>
    </source>
</evidence>
<evidence type="ECO:0000256" key="3">
    <source>
        <dbReference type="ARBA" id="ARBA00022801"/>
    </source>
</evidence>
<keyword evidence="3" id="KW-0378">Hydrolase</keyword>
<dbReference type="GO" id="GO:0008237">
    <property type="term" value="F:metallopeptidase activity"/>
    <property type="evidence" value="ECO:0007669"/>
    <property type="project" value="UniProtKB-KW"/>
</dbReference>
<keyword evidence="8" id="KW-0031">Aminopeptidase</keyword>
<dbReference type="GO" id="GO:0006508">
    <property type="term" value="P:proteolysis"/>
    <property type="evidence" value="ECO:0007669"/>
    <property type="project" value="UniProtKB-KW"/>
</dbReference>
<dbReference type="PANTHER" id="PTHR46112:SF3">
    <property type="entry name" value="AMINOPEPTIDASE YPDF"/>
    <property type="match status" value="1"/>
</dbReference>
<dbReference type="InterPro" id="IPR050659">
    <property type="entry name" value="Peptidase_M24B"/>
</dbReference>
<dbReference type="GO" id="GO:0046872">
    <property type="term" value="F:metal ion binding"/>
    <property type="evidence" value="ECO:0007669"/>
    <property type="project" value="UniProtKB-KW"/>
</dbReference>
<evidence type="ECO:0000256" key="2">
    <source>
        <dbReference type="ARBA" id="ARBA00022723"/>
    </source>
</evidence>
<evidence type="ECO:0000256" key="5">
    <source>
        <dbReference type="RuleBase" id="RU000590"/>
    </source>
</evidence>
<dbReference type="InterPro" id="IPR000994">
    <property type="entry name" value="Pept_M24"/>
</dbReference>
<proteinExistence type="inferred from homology"/>
<evidence type="ECO:0000259" key="7">
    <source>
        <dbReference type="Pfam" id="PF01321"/>
    </source>
</evidence>
<keyword evidence="2 5" id="KW-0479">Metal-binding</keyword>
<organism evidence="8 9">
    <name type="scientific">Oryzicola mucosus</name>
    <dbReference type="NCBI Taxonomy" id="2767425"/>
    <lineage>
        <taxon>Bacteria</taxon>
        <taxon>Pseudomonadati</taxon>
        <taxon>Pseudomonadota</taxon>
        <taxon>Alphaproteobacteria</taxon>
        <taxon>Hyphomicrobiales</taxon>
        <taxon>Phyllobacteriaceae</taxon>
        <taxon>Oryzicola</taxon>
    </lineage>
</organism>
<dbReference type="Gene3D" id="3.40.350.10">
    <property type="entry name" value="Creatinase/prolidase N-terminal domain"/>
    <property type="match status" value="1"/>
</dbReference>
<dbReference type="AlphaFoldDB" id="A0A8J6PLF8"/>
<dbReference type="InterPro" id="IPR029149">
    <property type="entry name" value="Creatin/AminoP/Spt16_N"/>
</dbReference>
<accession>A0A8J6PLF8</accession>
<dbReference type="SUPFAM" id="SSF55920">
    <property type="entry name" value="Creatinase/aminopeptidase"/>
    <property type="match status" value="1"/>
</dbReference>
<dbReference type="Proteomes" id="UP000643405">
    <property type="component" value="Unassembled WGS sequence"/>
</dbReference>
<name>A0A8J6PLF8_9HYPH</name>
<dbReference type="EMBL" id="JACVVX010000001">
    <property type="protein sequence ID" value="MBD0413647.1"/>
    <property type="molecule type" value="Genomic_DNA"/>
</dbReference>
<keyword evidence="4" id="KW-0482">Metalloprotease</keyword>